<dbReference type="Pfam" id="PF06541">
    <property type="entry name" value="ABC_trans_CmpB"/>
    <property type="match status" value="1"/>
</dbReference>
<keyword evidence="1" id="KW-1133">Transmembrane helix</keyword>
<reference evidence="2 3" key="1">
    <citation type="submission" date="2020-10" db="EMBL/GenBank/DDBJ databases">
        <title>Blautia liquoris sp.nov., isolated from the mud in a fermentation cellar used for the production of Chinese strong-flavoured liquor.</title>
        <authorList>
            <person name="Lu L."/>
        </authorList>
    </citation>
    <scope>NUCLEOTIDE SEQUENCE [LARGE SCALE GENOMIC DNA]</scope>
    <source>
        <strain evidence="2 3">LZLJ-3</strain>
    </source>
</reference>
<keyword evidence="3" id="KW-1185">Reference proteome</keyword>
<evidence type="ECO:0000313" key="2">
    <source>
        <dbReference type="EMBL" id="QOV18211.1"/>
    </source>
</evidence>
<organism evidence="2 3">
    <name type="scientific">Blautia liquoris</name>
    <dbReference type="NCBI Taxonomy" id="2779518"/>
    <lineage>
        <taxon>Bacteria</taxon>
        <taxon>Bacillati</taxon>
        <taxon>Bacillota</taxon>
        <taxon>Clostridia</taxon>
        <taxon>Lachnospirales</taxon>
        <taxon>Lachnospiraceae</taxon>
        <taxon>Blautia</taxon>
    </lineage>
</organism>
<dbReference type="AlphaFoldDB" id="A0A7M2RE01"/>
<dbReference type="InterPro" id="IPR010540">
    <property type="entry name" value="CmpB_TMEM229"/>
</dbReference>
<feature type="transmembrane region" description="Helical" evidence="1">
    <location>
        <begin position="69"/>
        <end position="92"/>
    </location>
</feature>
<proteinExistence type="predicted"/>
<evidence type="ECO:0000256" key="1">
    <source>
        <dbReference type="SAM" id="Phobius"/>
    </source>
</evidence>
<feature type="transmembrane region" description="Helical" evidence="1">
    <location>
        <begin position="112"/>
        <end position="133"/>
    </location>
</feature>
<gene>
    <name evidence="2" type="ORF">INP51_09190</name>
</gene>
<keyword evidence="1" id="KW-0812">Transmembrane</keyword>
<name>A0A7M2RE01_9FIRM</name>
<evidence type="ECO:0000313" key="3">
    <source>
        <dbReference type="Proteomes" id="UP000593601"/>
    </source>
</evidence>
<dbReference type="EMBL" id="CP063304">
    <property type="protein sequence ID" value="QOV18211.1"/>
    <property type="molecule type" value="Genomic_DNA"/>
</dbReference>
<evidence type="ECO:0008006" key="4">
    <source>
        <dbReference type="Google" id="ProtNLM"/>
    </source>
</evidence>
<dbReference type="KEGG" id="bliq:INP51_09190"/>
<keyword evidence="1" id="KW-0472">Membrane</keyword>
<sequence length="155" mass="17809">MKKRKKWLIKNFILFLMGYCIYLAIEVTFRGFSFRLMGIVGGLSMIGLSEISETFHNTEQLPPKMLMGAAVITCLELISGTFALFVLDIRMWDYSELWMNSLDGLICPLFSVFWFFLSGIGIIVADGLDYYLFEEGKRPAYRIGRWTFSLPAKQA</sequence>
<feature type="transmembrane region" description="Helical" evidence="1">
    <location>
        <begin position="7"/>
        <end position="25"/>
    </location>
</feature>
<dbReference type="RefSeq" id="WP_193734573.1">
    <property type="nucleotide sequence ID" value="NZ_CP063304.1"/>
</dbReference>
<accession>A0A7M2RE01</accession>
<dbReference type="Proteomes" id="UP000593601">
    <property type="component" value="Chromosome"/>
</dbReference>
<protein>
    <recommendedName>
        <fullName evidence="4">ABC-transporter type IV</fullName>
    </recommendedName>
</protein>